<dbReference type="KEGG" id="euz:DVS28_a2819"/>
<keyword evidence="2" id="KW-1185">Reference proteome</keyword>
<reference evidence="1 2" key="1">
    <citation type="submission" date="2018-09" db="EMBL/GenBank/DDBJ databases">
        <title>Complete genome sequence of Euzebya sp. DY32-46 isolated from seawater of Pacific Ocean.</title>
        <authorList>
            <person name="Xu L."/>
            <person name="Wu Y.-H."/>
            <person name="Xu X.-W."/>
        </authorList>
    </citation>
    <scope>NUCLEOTIDE SEQUENCE [LARGE SCALE GENOMIC DNA]</scope>
    <source>
        <strain evidence="1 2">DY32-46</strain>
    </source>
</reference>
<organism evidence="1 2">
    <name type="scientific">Euzebya pacifica</name>
    <dbReference type="NCBI Taxonomy" id="1608957"/>
    <lineage>
        <taxon>Bacteria</taxon>
        <taxon>Bacillati</taxon>
        <taxon>Actinomycetota</taxon>
        <taxon>Nitriliruptoria</taxon>
        <taxon>Euzebyales</taxon>
    </lineage>
</organism>
<dbReference type="PANTHER" id="PTHR12993:SF29">
    <property type="entry name" value="BLR3841 PROTEIN"/>
    <property type="match status" value="1"/>
</dbReference>
<accession>A0A346XZ51</accession>
<dbReference type="Proteomes" id="UP000264006">
    <property type="component" value="Chromosome"/>
</dbReference>
<protein>
    <submittedName>
        <fullName evidence="1">LmbE-like protein</fullName>
    </submittedName>
</protein>
<gene>
    <name evidence="1" type="ORF">DVS28_a2819</name>
</gene>
<dbReference type="RefSeq" id="WP_114591979.1">
    <property type="nucleotide sequence ID" value="NZ_CP031165.1"/>
</dbReference>
<proteinExistence type="predicted"/>
<dbReference type="PANTHER" id="PTHR12993">
    <property type="entry name" value="N-ACETYLGLUCOSAMINYL-PHOSPHATIDYLINOSITOL DE-N-ACETYLASE-RELATED"/>
    <property type="match status" value="1"/>
</dbReference>
<dbReference type="GO" id="GO:0016811">
    <property type="term" value="F:hydrolase activity, acting on carbon-nitrogen (but not peptide) bonds, in linear amides"/>
    <property type="evidence" value="ECO:0007669"/>
    <property type="project" value="TreeGrafter"/>
</dbReference>
<dbReference type="AlphaFoldDB" id="A0A346XZ51"/>
<name>A0A346XZ51_9ACTN</name>
<sequence length="263" mass="26810">MIPRSLRCVAVKAAREGIDRLPVTTRELALSLATRADHGPTMLPGPPEGPVLVVAPHPDDEAIGPGATIARHVDAGHDVTVLVVTSGGATAGGGDDVLAVREAESRRALAHLGVGPDRIVFGGLTDGNLPAERDAVADLISRHADGVASVYVPSLLDPHPDHHAVALAAGLADLAAGTDVYGYEVWAAGPVDVLVDVTAVFARKQAALGEYDVALETVDYVRSASGLAAYRSATGGLGGRGFAEGFVAMPAAEYAALVGRLIS</sequence>
<dbReference type="InterPro" id="IPR003737">
    <property type="entry name" value="GlcNAc_PI_deacetylase-related"/>
</dbReference>
<dbReference type="Pfam" id="PF02585">
    <property type="entry name" value="PIG-L"/>
    <property type="match status" value="1"/>
</dbReference>
<dbReference type="InterPro" id="IPR024078">
    <property type="entry name" value="LmbE-like_dom_sf"/>
</dbReference>
<dbReference type="SUPFAM" id="SSF102588">
    <property type="entry name" value="LmbE-like"/>
    <property type="match status" value="1"/>
</dbReference>
<dbReference type="GO" id="GO:0016137">
    <property type="term" value="P:glycoside metabolic process"/>
    <property type="evidence" value="ECO:0007669"/>
    <property type="project" value="UniProtKB-ARBA"/>
</dbReference>
<dbReference type="Gene3D" id="3.40.50.10320">
    <property type="entry name" value="LmbE-like"/>
    <property type="match status" value="1"/>
</dbReference>
<dbReference type="EMBL" id="CP031165">
    <property type="protein sequence ID" value="AXV07498.1"/>
    <property type="molecule type" value="Genomic_DNA"/>
</dbReference>
<evidence type="ECO:0000313" key="2">
    <source>
        <dbReference type="Proteomes" id="UP000264006"/>
    </source>
</evidence>
<evidence type="ECO:0000313" key="1">
    <source>
        <dbReference type="EMBL" id="AXV07498.1"/>
    </source>
</evidence>
<dbReference type="OrthoDB" id="116799at2"/>